<organism evidence="4 5">
    <name type="scientific">Solanum tuberosum</name>
    <name type="common">Potato</name>
    <dbReference type="NCBI Taxonomy" id="4113"/>
    <lineage>
        <taxon>Eukaryota</taxon>
        <taxon>Viridiplantae</taxon>
        <taxon>Streptophyta</taxon>
        <taxon>Embryophyta</taxon>
        <taxon>Tracheophyta</taxon>
        <taxon>Spermatophyta</taxon>
        <taxon>Magnoliopsida</taxon>
        <taxon>eudicotyledons</taxon>
        <taxon>Gunneridae</taxon>
        <taxon>Pentapetalae</taxon>
        <taxon>asterids</taxon>
        <taxon>lamiids</taxon>
        <taxon>Solanales</taxon>
        <taxon>Solanaceae</taxon>
        <taxon>Solanoideae</taxon>
        <taxon>Solaneae</taxon>
        <taxon>Solanum</taxon>
    </lineage>
</organism>
<dbReference type="InterPro" id="IPR046796">
    <property type="entry name" value="Transposase_32_dom"/>
</dbReference>
<evidence type="ECO:0000256" key="1">
    <source>
        <dbReference type="SAM" id="Coils"/>
    </source>
</evidence>
<feature type="domain" description="Putative plant transposon protein" evidence="3">
    <location>
        <begin position="1"/>
        <end position="104"/>
    </location>
</feature>
<dbReference type="PANTHER" id="PTHR33180">
    <property type="entry name" value="PHOTOSYSTEM II CP43 REACTION CENTER PROTEIN"/>
    <property type="match status" value="1"/>
</dbReference>
<evidence type="ECO:0000256" key="2">
    <source>
        <dbReference type="SAM" id="MobiDB-lite"/>
    </source>
</evidence>
<reference evidence="5" key="1">
    <citation type="journal article" date="2011" name="Nature">
        <title>Genome sequence and analysis of the tuber crop potato.</title>
        <authorList>
            <consortium name="The Potato Genome Sequencing Consortium"/>
        </authorList>
    </citation>
    <scope>NUCLEOTIDE SEQUENCE [LARGE SCALE GENOMIC DNA]</scope>
    <source>
        <strain evidence="5">cv. DM1-3 516 R44</strain>
    </source>
</reference>
<feature type="region of interest" description="Disordered" evidence="2">
    <location>
        <begin position="281"/>
        <end position="311"/>
    </location>
</feature>
<keyword evidence="1" id="KW-0175">Coiled coil</keyword>
<feature type="coiled-coil region" evidence="1">
    <location>
        <begin position="247"/>
        <end position="274"/>
    </location>
</feature>
<proteinExistence type="predicted"/>
<feature type="compositionally biased region" description="Polar residues" evidence="2">
    <location>
        <begin position="296"/>
        <end position="310"/>
    </location>
</feature>
<dbReference type="GO" id="GO:0009579">
    <property type="term" value="C:thylakoid"/>
    <property type="evidence" value="ECO:0000318"/>
    <property type="project" value="GO_Central"/>
</dbReference>
<dbReference type="PANTHER" id="PTHR33180:SF31">
    <property type="entry name" value="POLYPROTEIN PROTEIN"/>
    <property type="match status" value="1"/>
</dbReference>
<dbReference type="InParanoid" id="M1DJC5"/>
<evidence type="ECO:0000313" key="5">
    <source>
        <dbReference type="Proteomes" id="UP000011115"/>
    </source>
</evidence>
<dbReference type="Proteomes" id="UP000011115">
    <property type="component" value="Unassembled WGS sequence"/>
</dbReference>
<keyword evidence="5" id="KW-1185">Reference proteome</keyword>
<protein>
    <recommendedName>
        <fullName evidence="3">Putative plant transposon protein domain-containing protein</fullName>
    </recommendedName>
</protein>
<evidence type="ECO:0000313" key="4">
    <source>
        <dbReference type="EnsemblPlants" id="PGSC0003DMT400089986"/>
    </source>
</evidence>
<dbReference type="AlphaFoldDB" id="M1DJC5"/>
<dbReference type="HOGENOM" id="CLU_029307_2_3_1"/>
<dbReference type="Gramene" id="PGSC0003DMT400089986">
    <property type="protein sequence ID" value="PGSC0003DMT400089986"/>
    <property type="gene ID" value="PGSC0003DMG400039557"/>
</dbReference>
<dbReference type="EnsemblPlants" id="PGSC0003DMT400089986">
    <property type="protein sequence ID" value="PGSC0003DMT400089986"/>
    <property type="gene ID" value="PGSC0003DMG400039557"/>
</dbReference>
<dbReference type="PaxDb" id="4113-PGSC0003DMT400089986"/>
<dbReference type="GO" id="GO:0009523">
    <property type="term" value="C:photosystem II"/>
    <property type="evidence" value="ECO:0000318"/>
    <property type="project" value="GO_Central"/>
</dbReference>
<accession>M1DJC5</accession>
<feature type="compositionally biased region" description="Polar residues" evidence="2">
    <location>
        <begin position="158"/>
        <end position="170"/>
    </location>
</feature>
<feature type="region of interest" description="Disordered" evidence="2">
    <location>
        <begin position="158"/>
        <end position="179"/>
    </location>
</feature>
<reference evidence="4" key="2">
    <citation type="submission" date="2015-06" db="UniProtKB">
        <authorList>
            <consortium name="EnsemblPlants"/>
        </authorList>
    </citation>
    <scope>IDENTIFICATION</scope>
    <source>
        <strain evidence="4">DM1-3 516 R44</strain>
    </source>
</reference>
<evidence type="ECO:0000259" key="3">
    <source>
        <dbReference type="Pfam" id="PF20167"/>
    </source>
</evidence>
<dbReference type="Pfam" id="PF20167">
    <property type="entry name" value="Transposase_32"/>
    <property type="match status" value="1"/>
</dbReference>
<name>M1DJC5_SOLTU</name>
<sequence length="325" mass="35502">MVRGKEVECHSEHINVVLGRPMHSILPYEGLPNVQSLDDLKDWLAPMISDTTPRRINAWSPIERRDMNITSRFCFGFINNTIIPSENESILRHPKAACLAGVPHDTTRDVEVNPSSSTDIRRIEAEFTLEEVDRKRAAPADTSREVNVDSLPIEASSLASTSEPSGILTPSSSSSQALGASSSSQLARITQAMILKMGQLAYLADVRATRLERSILGMIDNAILAALTPLRASVDDLATRVIACEIRRGETSRVSALKAEVDELRKDVDYLKATDFTSLMRDADDEDDPETLGIPSATTGDVQGDDTTYAESDAKTNVELISVYA</sequence>